<proteinExistence type="predicted"/>
<dbReference type="Proteomes" id="UP000515146">
    <property type="component" value="Unplaced"/>
</dbReference>
<reference evidence="4" key="1">
    <citation type="submission" date="2025-08" db="UniProtKB">
        <authorList>
            <consortium name="RefSeq"/>
        </authorList>
    </citation>
    <scope>IDENTIFICATION</scope>
    <source>
        <strain evidence="4">Airmid</strain>
    </source>
</reference>
<dbReference type="Gene3D" id="1.10.510.10">
    <property type="entry name" value="Transferase(Phosphotransferase) domain 1"/>
    <property type="match status" value="1"/>
</dbReference>
<dbReference type="GO" id="GO:0005524">
    <property type="term" value="F:ATP binding"/>
    <property type="evidence" value="ECO:0007669"/>
    <property type="project" value="UniProtKB-UniRule"/>
</dbReference>
<dbReference type="SUPFAM" id="SSF56112">
    <property type="entry name" value="Protein kinase-like (PK-like)"/>
    <property type="match status" value="1"/>
</dbReference>
<dbReference type="PROSITE" id="PS00107">
    <property type="entry name" value="PROTEIN_KINASE_ATP"/>
    <property type="match status" value="1"/>
</dbReference>
<dbReference type="InParanoid" id="A0A6P6Y9Z1"/>
<dbReference type="OMA" id="FSGLNQX"/>
<dbReference type="KEGG" id="dpte:113796158"/>
<protein>
    <submittedName>
        <fullName evidence="4">Casein kinase I-like</fullName>
    </submittedName>
</protein>
<dbReference type="RefSeq" id="XP_027202197.1">
    <property type="nucleotide sequence ID" value="XM_027346396.1"/>
</dbReference>
<feature type="binding site" evidence="1">
    <location>
        <position position="38"/>
    </location>
    <ligand>
        <name>ATP</name>
        <dbReference type="ChEBI" id="CHEBI:30616"/>
    </ligand>
</feature>
<evidence type="ECO:0000313" key="3">
    <source>
        <dbReference type="Proteomes" id="UP000515146"/>
    </source>
</evidence>
<dbReference type="InterPro" id="IPR000719">
    <property type="entry name" value="Prot_kinase_dom"/>
</dbReference>
<dbReference type="GO" id="GO:0004672">
    <property type="term" value="F:protein kinase activity"/>
    <property type="evidence" value="ECO:0007669"/>
    <property type="project" value="InterPro"/>
</dbReference>
<keyword evidence="3" id="KW-1185">Reference proteome</keyword>
<accession>A0A6P6Y9Z1</accession>
<evidence type="ECO:0000256" key="1">
    <source>
        <dbReference type="PROSITE-ProRule" id="PRU10141"/>
    </source>
</evidence>
<feature type="domain" description="Protein kinase" evidence="2">
    <location>
        <begin position="9"/>
        <end position="197"/>
    </location>
</feature>
<dbReference type="AlphaFoldDB" id="A0A6P6Y9Z1"/>
<keyword evidence="1" id="KW-0547">Nucleotide-binding</keyword>
<keyword evidence="1" id="KW-0067">ATP-binding</keyword>
<dbReference type="InterPro" id="IPR017441">
    <property type="entry name" value="Protein_kinase_ATP_BS"/>
</dbReference>
<gene>
    <name evidence="4" type="primary">LOC113796158</name>
</gene>
<dbReference type="PROSITE" id="PS50011">
    <property type="entry name" value="PROTEIN_KINASE_DOM"/>
    <property type="match status" value="1"/>
</dbReference>
<dbReference type="PANTHER" id="PTHR11909">
    <property type="entry name" value="CASEIN KINASE-RELATED"/>
    <property type="match status" value="1"/>
</dbReference>
<sequence>MEIHVAGRFLLGRKLGSGSFGEIYMGRNLLTQEDVAIKLEPLRSKHRQLLYESKLYKVLNGGVGIPVVFYYGVEGDYNVMVMELLGPSLEDLFLMMGKQFCFLPWQGMRGGNKKDKYDKILDKKIATTTEMLCRGFPHEFITYLNYCRSLRFEDRPDYAYLRRLFKILFFNENYSFDFQFDWSQHFECDDYVDEDNY</sequence>
<organism evidence="3 4">
    <name type="scientific">Dermatophagoides pteronyssinus</name>
    <name type="common">European house dust mite</name>
    <dbReference type="NCBI Taxonomy" id="6956"/>
    <lineage>
        <taxon>Eukaryota</taxon>
        <taxon>Metazoa</taxon>
        <taxon>Ecdysozoa</taxon>
        <taxon>Arthropoda</taxon>
        <taxon>Chelicerata</taxon>
        <taxon>Arachnida</taxon>
        <taxon>Acari</taxon>
        <taxon>Acariformes</taxon>
        <taxon>Sarcoptiformes</taxon>
        <taxon>Astigmata</taxon>
        <taxon>Psoroptidia</taxon>
        <taxon>Analgoidea</taxon>
        <taxon>Pyroglyphidae</taxon>
        <taxon>Dermatophagoidinae</taxon>
        <taxon>Dermatophagoides</taxon>
    </lineage>
</organism>
<dbReference type="Gene3D" id="3.30.200.20">
    <property type="entry name" value="Phosphorylase Kinase, domain 1"/>
    <property type="match status" value="1"/>
</dbReference>
<evidence type="ECO:0000259" key="2">
    <source>
        <dbReference type="PROSITE" id="PS50011"/>
    </source>
</evidence>
<dbReference type="InterPro" id="IPR050235">
    <property type="entry name" value="CK1_Ser-Thr_kinase"/>
</dbReference>
<dbReference type="OrthoDB" id="5800476at2759"/>
<evidence type="ECO:0000313" key="4">
    <source>
        <dbReference type="RefSeq" id="XP_027202197.1"/>
    </source>
</evidence>
<dbReference type="InterPro" id="IPR011009">
    <property type="entry name" value="Kinase-like_dom_sf"/>
</dbReference>
<name>A0A6P6Y9Z1_DERPT</name>